<dbReference type="Proteomes" id="UP000516437">
    <property type="component" value="Chromosome 6"/>
</dbReference>
<comment type="caution">
    <text evidence="2">The sequence shown here is derived from an EMBL/GenBank/DDBJ whole genome shotgun (WGS) entry which is preliminary data.</text>
</comment>
<evidence type="ECO:0000256" key="1">
    <source>
        <dbReference type="SAM" id="Phobius"/>
    </source>
</evidence>
<feature type="transmembrane region" description="Helical" evidence="1">
    <location>
        <begin position="278"/>
        <end position="306"/>
    </location>
</feature>
<gene>
    <name evidence="2" type="ORF">CJ030_MR6G010855</name>
</gene>
<feature type="transmembrane region" description="Helical" evidence="1">
    <location>
        <begin position="97"/>
        <end position="128"/>
    </location>
</feature>
<proteinExistence type="predicted"/>
<evidence type="ECO:0008006" key="4">
    <source>
        <dbReference type="Google" id="ProtNLM"/>
    </source>
</evidence>
<dbReference type="EMBL" id="RXIC02000024">
    <property type="protein sequence ID" value="KAB1210559.1"/>
    <property type="molecule type" value="Genomic_DNA"/>
</dbReference>
<keyword evidence="1" id="KW-0472">Membrane</keyword>
<accession>A0A6A1VCJ4</accession>
<evidence type="ECO:0000313" key="2">
    <source>
        <dbReference type="EMBL" id="KAB1210559.1"/>
    </source>
</evidence>
<name>A0A6A1VCJ4_9ROSI</name>
<sequence>MDREQEDLPFLGFFGLFKESFNIVFSWRRILSTITLILLFPFSVVVVGRHIQLCEPLFFEFMQDQLEALNYSSISHEDTGFYTKILEMLSKEWTTGFWFSIVFMFPFLLFTSIFSTAAVVYTIASIYASTAEDITFKRAQAFANKVWKRLLVTFLWSFAVVLVYNLVSRAALFLWLRFFGLNDRIGIAIFVVLMLLYLSGFVYITIIWQLATVVSVLEDVNGIKAIVKSKGLIKGKTGPAVAIFFTLAVFRIGVQLLYEHLYVREIIVSQNLGVIMVVPLIYLCGLILATVFLFGLVLQTLLYLVCKSYHHENMDKSSLANYLEVSLEDQEYLSFKAQDVRPTSKGEFDV</sequence>
<reference evidence="2 3" key="1">
    <citation type="journal article" date="2019" name="Plant Biotechnol. J.">
        <title>The red bayberry genome and genetic basis of sex determination.</title>
        <authorList>
            <person name="Jia H.M."/>
            <person name="Jia H.J."/>
            <person name="Cai Q.L."/>
            <person name="Wang Y."/>
            <person name="Zhao H.B."/>
            <person name="Yang W.F."/>
            <person name="Wang G.Y."/>
            <person name="Li Y.H."/>
            <person name="Zhan D.L."/>
            <person name="Shen Y.T."/>
            <person name="Niu Q.F."/>
            <person name="Chang L."/>
            <person name="Qiu J."/>
            <person name="Zhao L."/>
            <person name="Xie H.B."/>
            <person name="Fu W.Y."/>
            <person name="Jin J."/>
            <person name="Li X.W."/>
            <person name="Jiao Y."/>
            <person name="Zhou C.C."/>
            <person name="Tu T."/>
            <person name="Chai C.Y."/>
            <person name="Gao J.L."/>
            <person name="Fan L.J."/>
            <person name="van de Weg E."/>
            <person name="Wang J.Y."/>
            <person name="Gao Z.S."/>
        </authorList>
    </citation>
    <scope>NUCLEOTIDE SEQUENCE [LARGE SCALE GENOMIC DNA]</scope>
    <source>
        <tissue evidence="2">Leaves</tissue>
    </source>
</reference>
<feature type="transmembrane region" description="Helical" evidence="1">
    <location>
        <begin position="149"/>
        <end position="167"/>
    </location>
</feature>
<dbReference type="AlphaFoldDB" id="A0A6A1VCJ4"/>
<keyword evidence="1" id="KW-0812">Transmembrane</keyword>
<protein>
    <recommendedName>
        <fullName evidence="4">Transmembrane protein</fullName>
    </recommendedName>
</protein>
<feature type="transmembrane region" description="Helical" evidence="1">
    <location>
        <begin position="30"/>
        <end position="51"/>
    </location>
</feature>
<keyword evidence="3" id="KW-1185">Reference proteome</keyword>
<dbReference type="PANTHER" id="PTHR33133:SF5">
    <property type="entry name" value="OS08G0107100 PROTEIN"/>
    <property type="match status" value="1"/>
</dbReference>
<dbReference type="OrthoDB" id="1908649at2759"/>
<dbReference type="PANTHER" id="PTHR33133">
    <property type="entry name" value="OS08G0107100 PROTEIN-RELATED"/>
    <property type="match status" value="1"/>
</dbReference>
<organism evidence="2 3">
    <name type="scientific">Morella rubra</name>
    <name type="common">Chinese bayberry</name>
    <dbReference type="NCBI Taxonomy" id="262757"/>
    <lineage>
        <taxon>Eukaryota</taxon>
        <taxon>Viridiplantae</taxon>
        <taxon>Streptophyta</taxon>
        <taxon>Embryophyta</taxon>
        <taxon>Tracheophyta</taxon>
        <taxon>Spermatophyta</taxon>
        <taxon>Magnoliopsida</taxon>
        <taxon>eudicotyledons</taxon>
        <taxon>Gunneridae</taxon>
        <taxon>Pentapetalae</taxon>
        <taxon>rosids</taxon>
        <taxon>fabids</taxon>
        <taxon>Fagales</taxon>
        <taxon>Myricaceae</taxon>
        <taxon>Morella</taxon>
    </lineage>
</organism>
<evidence type="ECO:0000313" key="3">
    <source>
        <dbReference type="Proteomes" id="UP000516437"/>
    </source>
</evidence>
<keyword evidence="1" id="KW-1133">Transmembrane helix</keyword>
<feature type="transmembrane region" description="Helical" evidence="1">
    <location>
        <begin position="238"/>
        <end position="258"/>
    </location>
</feature>
<feature type="transmembrane region" description="Helical" evidence="1">
    <location>
        <begin position="187"/>
        <end position="217"/>
    </location>
</feature>